<evidence type="ECO:0000313" key="3">
    <source>
        <dbReference type="Proteomes" id="UP000694925"/>
    </source>
</evidence>
<feature type="compositionally biased region" description="Basic residues" evidence="1">
    <location>
        <begin position="100"/>
        <end position="111"/>
    </location>
</feature>
<sequence>MLEPLIVLTVLNCFFMFSSTVTTCALWWQYRSHRCCFRRDSTQHSVKRNSSRPKSNNNDNNNNDNNDSLTTKRSGNSKHDRVSDRSKSNSTVNRENDGHRCRRNSRQKAKTAKYLVHSKTPSDEPLSSLEIVESWELEDGARMSEASQTGTETKPAVVMEYSTVQKIVQILDDDTDLTATKMVIKDLAARQNVEEKKEYVIVRDDPPLFEPRSEIAPLTQVQFAD</sequence>
<dbReference type="AlphaFoldDB" id="A0AAJ7J7S0"/>
<feature type="compositionally biased region" description="Basic and acidic residues" evidence="1">
    <location>
        <begin position="77"/>
        <end position="87"/>
    </location>
</feature>
<name>A0AAJ7J7S0_9HYME</name>
<keyword evidence="2" id="KW-0812">Transmembrane</keyword>
<dbReference type="GeneID" id="108628707"/>
<evidence type="ECO:0000256" key="2">
    <source>
        <dbReference type="SAM" id="Phobius"/>
    </source>
</evidence>
<organism evidence="3 4">
    <name type="scientific">Ceratina calcarata</name>
    <dbReference type="NCBI Taxonomy" id="156304"/>
    <lineage>
        <taxon>Eukaryota</taxon>
        <taxon>Metazoa</taxon>
        <taxon>Ecdysozoa</taxon>
        <taxon>Arthropoda</taxon>
        <taxon>Hexapoda</taxon>
        <taxon>Insecta</taxon>
        <taxon>Pterygota</taxon>
        <taxon>Neoptera</taxon>
        <taxon>Endopterygota</taxon>
        <taxon>Hymenoptera</taxon>
        <taxon>Apocrita</taxon>
        <taxon>Aculeata</taxon>
        <taxon>Apoidea</taxon>
        <taxon>Anthophila</taxon>
        <taxon>Apidae</taxon>
        <taxon>Ceratina</taxon>
        <taxon>Zadontomerus</taxon>
    </lineage>
</organism>
<reference evidence="4" key="1">
    <citation type="submission" date="2025-08" db="UniProtKB">
        <authorList>
            <consortium name="RefSeq"/>
        </authorList>
    </citation>
    <scope>IDENTIFICATION</scope>
    <source>
        <tissue evidence="4">Whole body</tissue>
    </source>
</reference>
<dbReference type="Proteomes" id="UP000694925">
    <property type="component" value="Unplaced"/>
</dbReference>
<gene>
    <name evidence="4" type="primary">LOC108628707</name>
</gene>
<dbReference type="RefSeq" id="XP_017886290.1">
    <property type="nucleotide sequence ID" value="XM_018030801.2"/>
</dbReference>
<protein>
    <submittedName>
        <fullName evidence="4">Conserved oligomeric Golgi complex subunit 8-like</fullName>
    </submittedName>
</protein>
<feature type="compositionally biased region" description="Low complexity" evidence="1">
    <location>
        <begin position="56"/>
        <end position="67"/>
    </location>
</feature>
<keyword evidence="2" id="KW-1133">Transmembrane helix</keyword>
<keyword evidence="3" id="KW-1185">Reference proteome</keyword>
<keyword evidence="2" id="KW-0472">Membrane</keyword>
<proteinExistence type="predicted"/>
<feature type="region of interest" description="Disordered" evidence="1">
    <location>
        <begin position="42"/>
        <end position="126"/>
    </location>
</feature>
<evidence type="ECO:0000256" key="1">
    <source>
        <dbReference type="SAM" id="MobiDB-lite"/>
    </source>
</evidence>
<evidence type="ECO:0000313" key="4">
    <source>
        <dbReference type="RefSeq" id="XP_017886290.1"/>
    </source>
</evidence>
<accession>A0AAJ7J7S0</accession>
<dbReference type="KEGG" id="ccal:108628707"/>
<feature type="transmembrane region" description="Helical" evidence="2">
    <location>
        <begin position="6"/>
        <end position="28"/>
    </location>
</feature>